<dbReference type="PANTHER" id="PTHR46660:SF2">
    <property type="entry name" value="GLYCOSYLTRANSFERASE 1 DOMAIN-CONTAINING PROTEIN 1"/>
    <property type="match status" value="1"/>
</dbReference>
<proteinExistence type="predicted"/>
<dbReference type="InterPro" id="IPR001296">
    <property type="entry name" value="Glyco_trans_1"/>
</dbReference>
<evidence type="ECO:0000313" key="2">
    <source>
        <dbReference type="EMBL" id="QTM99181.1"/>
    </source>
</evidence>
<dbReference type="Pfam" id="PF00534">
    <property type="entry name" value="Glycos_transf_1"/>
    <property type="match status" value="1"/>
</dbReference>
<dbReference type="RefSeq" id="WP_209368363.1">
    <property type="nucleotide sequence ID" value="NZ_CP046956.1"/>
</dbReference>
<accession>A0ABX7VR98</accession>
<organism evidence="2 3">
    <name type="scientific">Sediminibacillus dalangtanensis</name>
    <dbReference type="NCBI Taxonomy" id="2729421"/>
    <lineage>
        <taxon>Bacteria</taxon>
        <taxon>Bacillati</taxon>
        <taxon>Bacillota</taxon>
        <taxon>Bacilli</taxon>
        <taxon>Bacillales</taxon>
        <taxon>Bacillaceae</taxon>
        <taxon>Sediminibacillus</taxon>
    </lineage>
</organism>
<gene>
    <name evidence="2" type="ORF">ERJ70_07605</name>
</gene>
<dbReference type="Gene3D" id="3.40.50.2000">
    <property type="entry name" value="Glycogen Phosphorylase B"/>
    <property type="match status" value="2"/>
</dbReference>
<name>A0ABX7VR98_9BACI</name>
<dbReference type="SUPFAM" id="SSF53756">
    <property type="entry name" value="UDP-Glycosyltransferase/glycogen phosphorylase"/>
    <property type="match status" value="1"/>
</dbReference>
<protein>
    <submittedName>
        <fullName evidence="2">Glycosyltransferase</fullName>
    </submittedName>
</protein>
<sequence length="330" mass="37094">MKVILATPNYHQQRGNTVTVQRISKALLKLNIQTEIVSITSENQQKDLPDADLVHGFHAYRFYQFLKQLRKKPTTYMITITGTDLSYYLYEDTTRADTIASLTRARAIHVFNEEARSTLLKEIPGITGKIHVIPQGTDEFPSPDDKYEKEPGTTLFVLPAGIRKVKNVPAAIQMMKKLHTDYPTIRLALVGPILEEEEGNAVEQLVAENNHWVSYLGQIDHEKMGSIYRSADVLLNTSLAEGQPSAILEAMAAGIPVLVSDNQGNRSIVSHGENGFIYQNENEFLAYAEKIMNNNHLRQSIGQAAARYISENHSSQQEAKNLLDIYKRLT</sequence>
<dbReference type="InterPro" id="IPR052622">
    <property type="entry name" value="Glycosyltransferase_G1"/>
</dbReference>
<evidence type="ECO:0000313" key="3">
    <source>
        <dbReference type="Proteomes" id="UP000665043"/>
    </source>
</evidence>
<dbReference type="PANTHER" id="PTHR46660">
    <property type="match status" value="1"/>
</dbReference>
<feature type="domain" description="Glycosyl transferase family 1" evidence="1">
    <location>
        <begin position="147"/>
        <end position="306"/>
    </location>
</feature>
<reference evidence="2 3" key="1">
    <citation type="submission" date="2019-12" db="EMBL/GenBank/DDBJ databases">
        <title>The whole genome sequencing of a strain isolated from a Mars analog, Dalangtan Playa.</title>
        <authorList>
            <person name="Huang T."/>
        </authorList>
    </citation>
    <scope>NUCLEOTIDE SEQUENCE [LARGE SCALE GENOMIC DNA]</scope>
    <source>
        <strain evidence="2 3">DP4-553-S</strain>
    </source>
</reference>
<evidence type="ECO:0000259" key="1">
    <source>
        <dbReference type="Pfam" id="PF00534"/>
    </source>
</evidence>
<dbReference type="EMBL" id="CP046956">
    <property type="protein sequence ID" value="QTM99181.1"/>
    <property type="molecule type" value="Genomic_DNA"/>
</dbReference>
<dbReference type="Proteomes" id="UP000665043">
    <property type="component" value="Chromosome"/>
</dbReference>
<dbReference type="CDD" id="cd03801">
    <property type="entry name" value="GT4_PimA-like"/>
    <property type="match status" value="1"/>
</dbReference>
<keyword evidence="3" id="KW-1185">Reference proteome</keyword>